<dbReference type="GO" id="GO:0003713">
    <property type="term" value="F:transcription coactivator activity"/>
    <property type="evidence" value="ECO:0007669"/>
    <property type="project" value="InterPro"/>
</dbReference>
<evidence type="ECO:0000256" key="3">
    <source>
        <dbReference type="SAM" id="MobiDB-lite"/>
    </source>
</evidence>
<dbReference type="STRING" id="85681.V4SJD4"/>
<dbReference type="eggNOG" id="ENOG502QQV3">
    <property type="taxonomic scope" value="Eukaryota"/>
</dbReference>
<dbReference type="Gramene" id="ESR40732">
    <property type="protein sequence ID" value="ESR40732"/>
    <property type="gene ID" value="CICLE_v10026665mg"/>
</dbReference>
<dbReference type="InterPro" id="IPR036546">
    <property type="entry name" value="MED15_KIX"/>
</dbReference>
<sequence length="161" mass="18005">MCKSLKLVKELNQLIPILQSNAEMGISRGNPLSTQNVMTSRQKGVAGLDPSDWRNQLSQESRRRIVNKIMDTLKRHLPFSSPEGLNELKNMAGRFEEKIYTSATSQSDYLRKISLKMLSMESRSQNAMPNPLQSNNASRSNEPPHPGSDVEFNAASLSICL</sequence>
<evidence type="ECO:0000313" key="6">
    <source>
        <dbReference type="Proteomes" id="UP000030687"/>
    </source>
</evidence>
<dbReference type="GO" id="GO:0005634">
    <property type="term" value="C:nucleus"/>
    <property type="evidence" value="ECO:0007669"/>
    <property type="project" value="UniProtKB-SubCell"/>
</dbReference>
<dbReference type="PANTHER" id="PTHR33137">
    <property type="entry name" value="MEDIATOR OF RNA POLYMERASE II TRANSCRIPTION SUBUNIT 15A-RELATED"/>
    <property type="match status" value="1"/>
</dbReference>
<dbReference type="Proteomes" id="UP000030687">
    <property type="component" value="Unassembled WGS sequence"/>
</dbReference>
<dbReference type="Gene3D" id="1.10.246.20">
    <property type="entry name" value="Coactivator CBP, KIX domain"/>
    <property type="match status" value="1"/>
</dbReference>
<evidence type="ECO:0000313" key="5">
    <source>
        <dbReference type="EMBL" id="ESR40732.1"/>
    </source>
</evidence>
<dbReference type="EMBL" id="KI536925">
    <property type="protein sequence ID" value="ESR40732.1"/>
    <property type="molecule type" value="Genomic_DNA"/>
</dbReference>
<dbReference type="AlphaFoldDB" id="V4SJD4"/>
<protein>
    <recommendedName>
        <fullName evidence="4">Mediator complex subunit 15 KIX domain-containing protein</fullName>
    </recommendedName>
</protein>
<evidence type="ECO:0000256" key="1">
    <source>
        <dbReference type="ARBA" id="ARBA00004123"/>
    </source>
</evidence>
<proteinExistence type="predicted"/>
<dbReference type="FunFam" id="1.10.246.20:FF:000003">
    <property type="entry name" value="Mediator of RNA polymerase II transcription subunit 15a"/>
    <property type="match status" value="1"/>
</dbReference>
<comment type="subcellular location">
    <subcellularLocation>
        <location evidence="1">Nucleus</location>
    </subcellularLocation>
</comment>
<organism evidence="5 6">
    <name type="scientific">Citrus clementina</name>
    <name type="common">Clementine</name>
    <name type="synonym">Citrus deliciosa x Citrus sinensis</name>
    <dbReference type="NCBI Taxonomy" id="85681"/>
    <lineage>
        <taxon>Eukaryota</taxon>
        <taxon>Viridiplantae</taxon>
        <taxon>Streptophyta</taxon>
        <taxon>Embryophyta</taxon>
        <taxon>Tracheophyta</taxon>
        <taxon>Spermatophyta</taxon>
        <taxon>Magnoliopsida</taxon>
        <taxon>eudicotyledons</taxon>
        <taxon>Gunneridae</taxon>
        <taxon>Pentapetalae</taxon>
        <taxon>rosids</taxon>
        <taxon>malvids</taxon>
        <taxon>Sapindales</taxon>
        <taxon>Rutaceae</taxon>
        <taxon>Aurantioideae</taxon>
        <taxon>Citrus</taxon>
    </lineage>
</organism>
<dbReference type="InParanoid" id="V4SJD4"/>
<keyword evidence="6" id="KW-1185">Reference proteome</keyword>
<dbReference type="GO" id="GO:0031490">
    <property type="term" value="F:chromatin DNA binding"/>
    <property type="evidence" value="ECO:0007669"/>
    <property type="project" value="InterPro"/>
</dbReference>
<dbReference type="Pfam" id="PF16987">
    <property type="entry name" value="KIX_2"/>
    <property type="match status" value="1"/>
</dbReference>
<evidence type="ECO:0000259" key="4">
    <source>
        <dbReference type="Pfam" id="PF16987"/>
    </source>
</evidence>
<name>V4SJD4_CITCL</name>
<evidence type="ECO:0000256" key="2">
    <source>
        <dbReference type="ARBA" id="ARBA00023242"/>
    </source>
</evidence>
<dbReference type="OMA" id="KYEDRAY"/>
<gene>
    <name evidence="5" type="ORF">CICLE_v10026665mg</name>
</gene>
<reference evidence="5 6" key="1">
    <citation type="submission" date="2013-10" db="EMBL/GenBank/DDBJ databases">
        <authorList>
            <consortium name="International Citrus Genome Consortium"/>
            <person name="Jenkins J."/>
            <person name="Schmutz J."/>
            <person name="Prochnik S."/>
            <person name="Rokhsar D."/>
            <person name="Gmitter F."/>
            <person name="Ollitrault P."/>
            <person name="Machado M."/>
            <person name="Talon M."/>
            <person name="Wincker P."/>
            <person name="Jaillon O."/>
            <person name="Morgante M."/>
        </authorList>
    </citation>
    <scope>NUCLEOTIDE SEQUENCE</scope>
    <source>
        <strain evidence="6">cv. Clemenules</strain>
    </source>
</reference>
<keyword evidence="2" id="KW-0539">Nucleus</keyword>
<dbReference type="PANTHER" id="PTHR33137:SF4">
    <property type="entry name" value="MEDIATOR OF RNA POLYMERASE II TRANSCRIPTION SUBUNIT 15A-RELATED"/>
    <property type="match status" value="1"/>
</dbReference>
<dbReference type="InterPro" id="IPR036529">
    <property type="entry name" value="KIX_dom_sf"/>
</dbReference>
<feature type="region of interest" description="Disordered" evidence="3">
    <location>
        <begin position="122"/>
        <end position="151"/>
    </location>
</feature>
<dbReference type="SUPFAM" id="SSF47040">
    <property type="entry name" value="Kix domain of CBP (creb binding protein)"/>
    <property type="match status" value="1"/>
</dbReference>
<accession>V4SJD4</accession>
<feature type="domain" description="Mediator complex subunit 15 KIX" evidence="4">
    <location>
        <begin position="51"/>
        <end position="128"/>
    </location>
</feature>
<dbReference type="InterPro" id="IPR044661">
    <property type="entry name" value="MED15a/b/c-like"/>
</dbReference>
<feature type="compositionally biased region" description="Polar residues" evidence="3">
    <location>
        <begin position="122"/>
        <end position="141"/>
    </location>
</feature>